<comment type="function">
    <text evidence="1 8">Probably involved in transport through the plasma membrane.</text>
</comment>
<accession>A0A9P6HEE3</accession>
<evidence type="ECO:0000256" key="2">
    <source>
        <dbReference type="ARBA" id="ARBA00004141"/>
    </source>
</evidence>
<evidence type="ECO:0000256" key="3">
    <source>
        <dbReference type="ARBA" id="ARBA00007168"/>
    </source>
</evidence>
<name>A0A9P6HEE3_9AGAM</name>
<feature type="transmembrane region" description="Helical" evidence="8">
    <location>
        <begin position="455"/>
        <end position="475"/>
    </location>
</feature>
<dbReference type="PANTHER" id="PTHR12385:SF4">
    <property type="entry name" value="PROTEIN PNS1"/>
    <property type="match status" value="1"/>
</dbReference>
<evidence type="ECO:0000256" key="8">
    <source>
        <dbReference type="RuleBase" id="RU368066"/>
    </source>
</evidence>
<proteinExistence type="inferred from homology"/>
<dbReference type="EMBL" id="WIUZ02000008">
    <property type="protein sequence ID" value="KAF9784470.1"/>
    <property type="molecule type" value="Genomic_DNA"/>
</dbReference>
<dbReference type="Pfam" id="PF04515">
    <property type="entry name" value="Choline_transpo"/>
    <property type="match status" value="1"/>
</dbReference>
<dbReference type="AlphaFoldDB" id="A0A9P6HEE3"/>
<keyword evidence="11" id="KW-1185">Reference proteome</keyword>
<gene>
    <name evidence="10" type="ORF">BJ322DRAFT_1064693</name>
</gene>
<keyword evidence="5 8" id="KW-0812">Transmembrane</keyword>
<dbReference type="Proteomes" id="UP000736335">
    <property type="component" value="Unassembled WGS sequence"/>
</dbReference>
<feature type="transmembrane region" description="Helical" evidence="8">
    <location>
        <begin position="419"/>
        <end position="443"/>
    </location>
</feature>
<feature type="transmembrane region" description="Helical" evidence="8">
    <location>
        <begin position="172"/>
        <end position="192"/>
    </location>
</feature>
<comment type="subcellular location">
    <subcellularLocation>
        <location evidence="8">Cell membrane</location>
        <topology evidence="8">Multi-pass membrane protein</topology>
    </subcellularLocation>
    <subcellularLocation>
        <location evidence="2">Membrane</location>
        <topology evidence="2">Multi-pass membrane protein</topology>
    </subcellularLocation>
</comment>
<dbReference type="PANTHER" id="PTHR12385">
    <property type="entry name" value="CHOLINE TRANSPORTER-LIKE (SLC FAMILY 44)"/>
    <property type="match status" value="1"/>
</dbReference>
<evidence type="ECO:0000313" key="10">
    <source>
        <dbReference type="EMBL" id="KAF9784470.1"/>
    </source>
</evidence>
<feature type="region of interest" description="Disordered" evidence="9">
    <location>
        <begin position="1"/>
        <end position="42"/>
    </location>
</feature>
<evidence type="ECO:0000256" key="7">
    <source>
        <dbReference type="ARBA" id="ARBA00023136"/>
    </source>
</evidence>
<evidence type="ECO:0000256" key="5">
    <source>
        <dbReference type="ARBA" id="ARBA00022692"/>
    </source>
</evidence>
<keyword evidence="7 8" id="KW-0472">Membrane</keyword>
<feature type="transmembrane region" description="Helical" evidence="8">
    <location>
        <begin position="146"/>
        <end position="166"/>
    </location>
</feature>
<keyword evidence="6 8" id="KW-1133">Transmembrane helix</keyword>
<dbReference type="InterPro" id="IPR007603">
    <property type="entry name" value="Choline_transptr-like"/>
</dbReference>
<feature type="transmembrane region" description="Helical" evidence="8">
    <location>
        <begin position="216"/>
        <end position="236"/>
    </location>
</feature>
<dbReference type="GO" id="GO:0022857">
    <property type="term" value="F:transmembrane transporter activity"/>
    <property type="evidence" value="ECO:0007669"/>
    <property type="project" value="UniProtKB-UniRule"/>
</dbReference>
<comment type="similarity">
    <text evidence="3 8">Belongs to the CTL (choline transporter-like) family.</text>
</comment>
<feature type="compositionally biased region" description="Polar residues" evidence="9">
    <location>
        <begin position="1"/>
        <end position="15"/>
    </location>
</feature>
<organism evidence="10 11">
    <name type="scientific">Thelephora terrestris</name>
    <dbReference type="NCBI Taxonomy" id="56493"/>
    <lineage>
        <taxon>Eukaryota</taxon>
        <taxon>Fungi</taxon>
        <taxon>Dikarya</taxon>
        <taxon>Basidiomycota</taxon>
        <taxon>Agaricomycotina</taxon>
        <taxon>Agaricomycetes</taxon>
        <taxon>Thelephorales</taxon>
        <taxon>Thelephoraceae</taxon>
        <taxon>Thelephora</taxon>
    </lineage>
</organism>
<evidence type="ECO:0000313" key="11">
    <source>
        <dbReference type="Proteomes" id="UP000736335"/>
    </source>
</evidence>
<sequence>MSWQNNGWGKSSYNPGPTPQYAHPTGPLPQGNDPYAPGDGSTGGYAGGFEAEGYDGGRRFEPNKRIRDSFFLVLFIAQFAGFAVVSGLAIATWVSQDGLGGGVGSGNTGTSITLNKHTVYLLLFVSAAALAFSTLYLVFTRTFTKMVMHVTLLLSIALNLAVFGYYVYTGYISGAIIFGIIAVVSVLSYFGFRSRIPLAALLLQVVVDISEHHKSVYVVAFVGLLIQSALNIWLTFTTIATYNKWTPGNPSCNTGTSCSSGTVAGLIFFEIFSYYWTSEVINNVVLATLAGGPYGSWYYFGPKGQGMPDKPTRKAFVRASTSSLGSIAFGSLVVAIFDVIRLMLSALRQASVDNQNPIAAVFACCAECFFGCIQSMIQYFNRYAYIEIALYGKPYIPAARDTWRLFRDRGIDALVNDSLIGITMTWGAYIVGMISSLFGYLYLKYTHPAYNDQGQYTAPVILLAFLIGIQCSLTLTSAIEAGVSTIFVGLAEDPQVLAQRSPPLFEMIAQRYPRVVQGIPRV</sequence>
<evidence type="ECO:0000256" key="9">
    <source>
        <dbReference type="SAM" id="MobiDB-lite"/>
    </source>
</evidence>
<reference evidence="10" key="1">
    <citation type="journal article" date="2020" name="Nat. Commun.">
        <title>Large-scale genome sequencing of mycorrhizal fungi provides insights into the early evolution of symbiotic traits.</title>
        <authorList>
            <person name="Miyauchi S."/>
            <person name="Kiss E."/>
            <person name="Kuo A."/>
            <person name="Drula E."/>
            <person name="Kohler A."/>
            <person name="Sanchez-Garcia M."/>
            <person name="Morin E."/>
            <person name="Andreopoulos B."/>
            <person name="Barry K.W."/>
            <person name="Bonito G."/>
            <person name="Buee M."/>
            <person name="Carver A."/>
            <person name="Chen C."/>
            <person name="Cichocki N."/>
            <person name="Clum A."/>
            <person name="Culley D."/>
            <person name="Crous P.W."/>
            <person name="Fauchery L."/>
            <person name="Girlanda M."/>
            <person name="Hayes R.D."/>
            <person name="Keri Z."/>
            <person name="LaButti K."/>
            <person name="Lipzen A."/>
            <person name="Lombard V."/>
            <person name="Magnuson J."/>
            <person name="Maillard F."/>
            <person name="Murat C."/>
            <person name="Nolan M."/>
            <person name="Ohm R.A."/>
            <person name="Pangilinan J."/>
            <person name="Pereira M.F."/>
            <person name="Perotto S."/>
            <person name="Peter M."/>
            <person name="Pfister S."/>
            <person name="Riley R."/>
            <person name="Sitrit Y."/>
            <person name="Stielow J.B."/>
            <person name="Szollosi G."/>
            <person name="Zifcakova L."/>
            <person name="Stursova M."/>
            <person name="Spatafora J.W."/>
            <person name="Tedersoo L."/>
            <person name="Vaario L.M."/>
            <person name="Yamada A."/>
            <person name="Yan M."/>
            <person name="Wang P."/>
            <person name="Xu J."/>
            <person name="Bruns T."/>
            <person name="Baldrian P."/>
            <person name="Vilgalys R."/>
            <person name="Dunand C."/>
            <person name="Henrissat B."/>
            <person name="Grigoriev I.V."/>
            <person name="Hibbett D."/>
            <person name="Nagy L.G."/>
            <person name="Martin F.M."/>
        </authorList>
    </citation>
    <scope>NUCLEOTIDE SEQUENCE</scope>
    <source>
        <strain evidence="10">UH-Tt-Lm1</strain>
    </source>
</reference>
<feature type="transmembrane region" description="Helical" evidence="8">
    <location>
        <begin position="119"/>
        <end position="139"/>
    </location>
</feature>
<evidence type="ECO:0000256" key="6">
    <source>
        <dbReference type="ARBA" id="ARBA00022989"/>
    </source>
</evidence>
<feature type="transmembrane region" description="Helical" evidence="8">
    <location>
        <begin position="321"/>
        <end position="344"/>
    </location>
</feature>
<reference evidence="10" key="2">
    <citation type="submission" date="2020-11" db="EMBL/GenBank/DDBJ databases">
        <authorList>
            <consortium name="DOE Joint Genome Institute"/>
            <person name="Kuo A."/>
            <person name="Miyauchi S."/>
            <person name="Kiss E."/>
            <person name="Drula E."/>
            <person name="Kohler A."/>
            <person name="Sanchez-Garcia M."/>
            <person name="Andreopoulos B."/>
            <person name="Barry K.W."/>
            <person name="Bonito G."/>
            <person name="Buee M."/>
            <person name="Carver A."/>
            <person name="Chen C."/>
            <person name="Cichocki N."/>
            <person name="Clum A."/>
            <person name="Culley D."/>
            <person name="Crous P.W."/>
            <person name="Fauchery L."/>
            <person name="Girlanda M."/>
            <person name="Hayes R."/>
            <person name="Keri Z."/>
            <person name="Labutti K."/>
            <person name="Lipzen A."/>
            <person name="Lombard V."/>
            <person name="Magnuson J."/>
            <person name="Maillard F."/>
            <person name="Morin E."/>
            <person name="Murat C."/>
            <person name="Nolan M."/>
            <person name="Ohm R."/>
            <person name="Pangilinan J."/>
            <person name="Pereira M."/>
            <person name="Perotto S."/>
            <person name="Peter M."/>
            <person name="Riley R."/>
            <person name="Sitrit Y."/>
            <person name="Stielow B."/>
            <person name="Szollosi G."/>
            <person name="Zifcakova L."/>
            <person name="Stursova M."/>
            <person name="Spatafora J.W."/>
            <person name="Tedersoo L."/>
            <person name="Vaario L.-M."/>
            <person name="Yamada A."/>
            <person name="Yan M."/>
            <person name="Wang P."/>
            <person name="Xu J."/>
            <person name="Bruns T."/>
            <person name="Baldrian P."/>
            <person name="Vilgalys R."/>
            <person name="Henrissat B."/>
            <person name="Grigoriev I.V."/>
            <person name="Hibbett D."/>
            <person name="Nagy L.G."/>
            <person name="Martin F.M."/>
        </authorList>
    </citation>
    <scope>NUCLEOTIDE SEQUENCE</scope>
    <source>
        <strain evidence="10">UH-Tt-Lm1</strain>
    </source>
</reference>
<protein>
    <recommendedName>
        <fullName evidence="4 8">Protein PNS1</fullName>
    </recommendedName>
</protein>
<feature type="transmembrane region" description="Helical" evidence="8">
    <location>
        <begin position="280"/>
        <end position="300"/>
    </location>
</feature>
<comment type="caution">
    <text evidence="10">The sequence shown here is derived from an EMBL/GenBank/DDBJ whole genome shotgun (WGS) entry which is preliminary data.</text>
</comment>
<feature type="transmembrane region" description="Helical" evidence="8">
    <location>
        <begin position="356"/>
        <end position="373"/>
    </location>
</feature>
<dbReference type="OrthoDB" id="44736at2759"/>
<evidence type="ECO:0000256" key="4">
    <source>
        <dbReference type="ARBA" id="ARBA00015388"/>
    </source>
</evidence>
<dbReference type="GO" id="GO:0005886">
    <property type="term" value="C:plasma membrane"/>
    <property type="evidence" value="ECO:0007669"/>
    <property type="project" value="UniProtKB-SubCell"/>
</dbReference>
<feature type="transmembrane region" description="Helical" evidence="8">
    <location>
        <begin position="69"/>
        <end position="94"/>
    </location>
</feature>
<evidence type="ECO:0000256" key="1">
    <source>
        <dbReference type="ARBA" id="ARBA00002957"/>
    </source>
</evidence>